<keyword evidence="4" id="KW-1185">Reference proteome</keyword>
<feature type="signal peptide" evidence="1">
    <location>
        <begin position="1"/>
        <end position="26"/>
    </location>
</feature>
<dbReference type="InParanoid" id="A0A0Q3LHI3"/>
<dbReference type="OrthoDB" id="582380at2759"/>
<sequence>MATITATPRVIAAAFLLLVVMGSASAAAGDNDEQPASPNFLLRPGNTAGFGFDCFTRCTGGCFAMGLPGDYCNQVCERECADDGQKMIT</sequence>
<dbReference type="EnsemblPlants" id="KQK22577">
    <property type="protein sequence ID" value="KQK22577"/>
    <property type="gene ID" value="BRADI_1g68131v3"/>
</dbReference>
<proteinExistence type="predicted"/>
<evidence type="ECO:0000313" key="2">
    <source>
        <dbReference type="EMBL" id="KQK22577.1"/>
    </source>
</evidence>
<gene>
    <name evidence="2" type="ORF">BRADI_1g68131v3</name>
</gene>
<dbReference type="Gramene" id="KQK22577">
    <property type="protein sequence ID" value="KQK22577"/>
    <property type="gene ID" value="BRADI_1g68131v3"/>
</dbReference>
<organism evidence="2">
    <name type="scientific">Brachypodium distachyon</name>
    <name type="common">Purple false brome</name>
    <name type="synonym">Trachynia distachya</name>
    <dbReference type="NCBI Taxonomy" id="15368"/>
    <lineage>
        <taxon>Eukaryota</taxon>
        <taxon>Viridiplantae</taxon>
        <taxon>Streptophyta</taxon>
        <taxon>Embryophyta</taxon>
        <taxon>Tracheophyta</taxon>
        <taxon>Spermatophyta</taxon>
        <taxon>Magnoliopsida</taxon>
        <taxon>Liliopsida</taxon>
        <taxon>Poales</taxon>
        <taxon>Poaceae</taxon>
        <taxon>BOP clade</taxon>
        <taxon>Pooideae</taxon>
        <taxon>Stipodae</taxon>
        <taxon>Brachypodieae</taxon>
        <taxon>Brachypodium</taxon>
    </lineage>
</organism>
<reference evidence="3" key="3">
    <citation type="submission" date="2018-08" db="UniProtKB">
        <authorList>
            <consortium name="EnsemblPlants"/>
        </authorList>
    </citation>
    <scope>IDENTIFICATION</scope>
    <source>
        <strain evidence="3">cv. Bd21</strain>
    </source>
</reference>
<dbReference type="Proteomes" id="UP000008810">
    <property type="component" value="Chromosome 1"/>
</dbReference>
<dbReference type="AlphaFoldDB" id="A0A0Q3LHI3"/>
<accession>A0A0Q3LHI3</accession>
<name>A0A0Q3LHI3_BRADI</name>
<keyword evidence="1" id="KW-0732">Signal</keyword>
<protein>
    <submittedName>
        <fullName evidence="2 3">Uncharacterized protein</fullName>
    </submittedName>
</protein>
<dbReference type="ExpressionAtlas" id="A0A0Q3LHI3">
    <property type="expression patterns" value="baseline"/>
</dbReference>
<evidence type="ECO:0000313" key="4">
    <source>
        <dbReference type="Proteomes" id="UP000008810"/>
    </source>
</evidence>
<dbReference type="EMBL" id="CM000880">
    <property type="protein sequence ID" value="KQK22577.1"/>
    <property type="molecule type" value="Genomic_DNA"/>
</dbReference>
<reference evidence="2" key="2">
    <citation type="submission" date="2017-06" db="EMBL/GenBank/DDBJ databases">
        <title>WGS assembly of Brachypodium distachyon.</title>
        <authorList>
            <consortium name="The International Brachypodium Initiative"/>
            <person name="Lucas S."/>
            <person name="Harmon-Smith M."/>
            <person name="Lail K."/>
            <person name="Tice H."/>
            <person name="Grimwood J."/>
            <person name="Bruce D."/>
            <person name="Barry K."/>
            <person name="Shu S."/>
            <person name="Lindquist E."/>
            <person name="Wang M."/>
            <person name="Pitluck S."/>
            <person name="Vogel J.P."/>
            <person name="Garvin D.F."/>
            <person name="Mockler T.C."/>
            <person name="Schmutz J."/>
            <person name="Rokhsar D."/>
            <person name="Bevan M.W."/>
        </authorList>
    </citation>
    <scope>NUCLEOTIDE SEQUENCE</scope>
    <source>
        <strain evidence="2">Bd21</strain>
    </source>
</reference>
<evidence type="ECO:0000256" key="1">
    <source>
        <dbReference type="SAM" id="SignalP"/>
    </source>
</evidence>
<evidence type="ECO:0000313" key="3">
    <source>
        <dbReference type="EnsemblPlants" id="KQK22577"/>
    </source>
</evidence>
<reference evidence="2 3" key="1">
    <citation type="journal article" date="2010" name="Nature">
        <title>Genome sequencing and analysis of the model grass Brachypodium distachyon.</title>
        <authorList>
            <consortium name="International Brachypodium Initiative"/>
        </authorList>
    </citation>
    <scope>NUCLEOTIDE SEQUENCE [LARGE SCALE GENOMIC DNA]</scope>
    <source>
        <strain evidence="2 3">Bd21</strain>
    </source>
</reference>
<feature type="chain" id="PRO_5033239753" evidence="1">
    <location>
        <begin position="27"/>
        <end position="89"/>
    </location>
</feature>